<dbReference type="Gene3D" id="3.20.20.150">
    <property type="entry name" value="Divalent-metal-dependent TIM barrel enzymes"/>
    <property type="match status" value="1"/>
</dbReference>
<dbReference type="PANTHER" id="PTHR12110">
    <property type="entry name" value="HYDROXYPYRUVATE ISOMERASE"/>
    <property type="match status" value="1"/>
</dbReference>
<keyword evidence="4" id="KW-1185">Reference proteome</keyword>
<dbReference type="InterPro" id="IPR036237">
    <property type="entry name" value="Xyl_isomerase-like_sf"/>
</dbReference>
<dbReference type="eggNOG" id="COG1082">
    <property type="taxonomic scope" value="Bacteria"/>
</dbReference>
<dbReference type="InterPro" id="IPR050312">
    <property type="entry name" value="IolE/XylAMocC-like"/>
</dbReference>
<protein>
    <submittedName>
        <fullName evidence="3">Xylose isomerase domain-containing protein TIM barrel</fullName>
    </submittedName>
</protein>
<dbReference type="SUPFAM" id="SSF51658">
    <property type="entry name" value="Xylose isomerase-like"/>
    <property type="match status" value="1"/>
</dbReference>
<feature type="region of interest" description="Disordered" evidence="1">
    <location>
        <begin position="1"/>
        <end position="25"/>
    </location>
</feature>
<dbReference type="AlphaFoldDB" id="E8R512"/>
<keyword evidence="3" id="KW-0413">Isomerase</keyword>
<dbReference type="PANTHER" id="PTHR12110:SF53">
    <property type="entry name" value="BLR5974 PROTEIN"/>
    <property type="match status" value="1"/>
</dbReference>
<evidence type="ECO:0000259" key="2">
    <source>
        <dbReference type="Pfam" id="PF01261"/>
    </source>
</evidence>
<feature type="domain" description="Xylose isomerase-like TIM barrel" evidence="2">
    <location>
        <begin position="49"/>
        <end position="272"/>
    </location>
</feature>
<dbReference type="InParanoid" id="E8R512"/>
<dbReference type="KEGG" id="ipa:Isop_2191"/>
<dbReference type="InterPro" id="IPR013022">
    <property type="entry name" value="Xyl_isomerase-like_TIM-brl"/>
</dbReference>
<accession>E8R512</accession>
<dbReference type="HOGENOM" id="CLU_050006_2_2_0"/>
<organism evidence="3 4">
    <name type="scientific">Isosphaera pallida (strain ATCC 43644 / DSM 9630 / IS1B)</name>
    <dbReference type="NCBI Taxonomy" id="575540"/>
    <lineage>
        <taxon>Bacteria</taxon>
        <taxon>Pseudomonadati</taxon>
        <taxon>Planctomycetota</taxon>
        <taxon>Planctomycetia</taxon>
        <taxon>Isosphaerales</taxon>
        <taxon>Isosphaeraceae</taxon>
        <taxon>Isosphaera</taxon>
    </lineage>
</organism>
<reference evidence="3 4" key="2">
    <citation type="journal article" date="2011" name="Stand. Genomic Sci.">
        <title>Complete genome sequence of Isosphaera pallida type strain (IS1B).</title>
        <authorList>
            <consortium name="US DOE Joint Genome Institute (JGI-PGF)"/>
            <person name="Goker M."/>
            <person name="Cleland D."/>
            <person name="Saunders E."/>
            <person name="Lapidus A."/>
            <person name="Nolan M."/>
            <person name="Lucas S."/>
            <person name="Hammon N."/>
            <person name="Deshpande S."/>
            <person name="Cheng J.F."/>
            <person name="Tapia R."/>
            <person name="Han C."/>
            <person name="Goodwin L."/>
            <person name="Pitluck S."/>
            <person name="Liolios K."/>
            <person name="Pagani I."/>
            <person name="Ivanova N."/>
            <person name="Mavromatis K."/>
            <person name="Pati A."/>
            <person name="Chen A."/>
            <person name="Palaniappan K."/>
            <person name="Land M."/>
            <person name="Hauser L."/>
            <person name="Chang Y.J."/>
            <person name="Jeffries C.D."/>
            <person name="Detter J.C."/>
            <person name="Beck B."/>
            <person name="Woyke T."/>
            <person name="Bristow J."/>
            <person name="Eisen J.A."/>
            <person name="Markowitz V."/>
            <person name="Hugenholtz P."/>
            <person name="Kyrpides N.C."/>
            <person name="Klenk H.P."/>
        </authorList>
    </citation>
    <scope>NUCLEOTIDE SEQUENCE [LARGE SCALE GENOMIC DNA]</scope>
    <source>
        <strain evidence="4">ATCC 43644 / DSM 9630 / IS1B</strain>
    </source>
</reference>
<dbReference type="STRING" id="575540.Isop_2191"/>
<name>E8R512_ISOPI</name>
<evidence type="ECO:0000256" key="1">
    <source>
        <dbReference type="SAM" id="MobiDB-lite"/>
    </source>
</evidence>
<dbReference type="Pfam" id="PF01261">
    <property type="entry name" value="AP_endonuc_2"/>
    <property type="match status" value="1"/>
</dbReference>
<dbReference type="GO" id="GO:0016853">
    <property type="term" value="F:isomerase activity"/>
    <property type="evidence" value="ECO:0007669"/>
    <property type="project" value="UniProtKB-KW"/>
</dbReference>
<reference key="1">
    <citation type="submission" date="2010-11" db="EMBL/GenBank/DDBJ databases">
        <title>The complete sequence of chromosome of Isophaera pallida ATCC 43644.</title>
        <authorList>
            <consortium name="US DOE Joint Genome Institute (JGI-PGF)"/>
            <person name="Lucas S."/>
            <person name="Copeland A."/>
            <person name="Lapidus A."/>
            <person name="Bruce D."/>
            <person name="Goodwin L."/>
            <person name="Pitluck S."/>
            <person name="Kyrpides N."/>
            <person name="Mavromatis K."/>
            <person name="Pagani I."/>
            <person name="Ivanova N."/>
            <person name="Saunders E."/>
            <person name="Brettin T."/>
            <person name="Detter J.C."/>
            <person name="Han C."/>
            <person name="Tapia R."/>
            <person name="Land M."/>
            <person name="Hauser L."/>
            <person name="Markowitz V."/>
            <person name="Cheng J.-F."/>
            <person name="Hugenholtz P."/>
            <person name="Woyke T."/>
            <person name="Wu D."/>
            <person name="Eisen J.A."/>
        </authorList>
    </citation>
    <scope>NUCLEOTIDE SEQUENCE</scope>
    <source>
        <strain>ATCC 43644</strain>
    </source>
</reference>
<evidence type="ECO:0000313" key="3">
    <source>
        <dbReference type="EMBL" id="ADV62769.1"/>
    </source>
</evidence>
<sequence length="307" mass="34351">MAAQPRGDRFSNVIRTGWKPAGPSSPDDPMITLSAFADEIATDPVEQLDVLERHGIRYLEFRSIHDTNVMKLTAAQHEGFRELLRSRGFGLSAIGSPIGKIRIDEPFEPHLAEFERAMDLAEFYGTPRIRIFSYYMPQEPTPPPDPATFRDEVLKRMTAKVKRAEQRGLTLVLENEKFLYGDTADRVADLLETIDSPALGHAFDPANYLEVGQDPQAAWDRLKSRVIHFHVKDYDTTLHKNVPAGEGQGRIPELIADAVRSGYRGFCVLEPHLVVAELTRGFTGPERFGDAVAALKNGLQRYNVPIA</sequence>
<proteinExistence type="predicted"/>
<dbReference type="Proteomes" id="UP000008631">
    <property type="component" value="Chromosome"/>
</dbReference>
<evidence type="ECO:0000313" key="4">
    <source>
        <dbReference type="Proteomes" id="UP000008631"/>
    </source>
</evidence>
<gene>
    <name evidence="3" type="ordered locus">Isop_2191</name>
</gene>
<dbReference type="EMBL" id="CP002353">
    <property type="protein sequence ID" value="ADV62769.1"/>
    <property type="molecule type" value="Genomic_DNA"/>
</dbReference>